<name>A0A2G9Q6V2_AQUCT</name>
<dbReference type="Proteomes" id="UP000228934">
    <property type="component" value="Unassembled WGS sequence"/>
</dbReference>
<evidence type="ECO:0000313" key="1">
    <source>
        <dbReference type="EMBL" id="PIO11300.1"/>
    </source>
</evidence>
<dbReference type="AlphaFoldDB" id="A0A2G9Q6V2"/>
<reference evidence="2" key="1">
    <citation type="journal article" date="2017" name="Nat. Commun.">
        <title>The North American bullfrog draft genome provides insight into hormonal regulation of long noncoding RNA.</title>
        <authorList>
            <person name="Hammond S.A."/>
            <person name="Warren R.L."/>
            <person name="Vandervalk B.P."/>
            <person name="Kucuk E."/>
            <person name="Khan H."/>
            <person name="Gibb E.A."/>
            <person name="Pandoh P."/>
            <person name="Kirk H."/>
            <person name="Zhao Y."/>
            <person name="Jones M."/>
            <person name="Mungall A.J."/>
            <person name="Coope R."/>
            <person name="Pleasance S."/>
            <person name="Moore R.A."/>
            <person name="Holt R.A."/>
            <person name="Round J.M."/>
            <person name="Ohora S."/>
            <person name="Walle B.V."/>
            <person name="Veldhoen N."/>
            <person name="Helbing C.C."/>
            <person name="Birol I."/>
        </authorList>
    </citation>
    <scope>NUCLEOTIDE SEQUENCE [LARGE SCALE GENOMIC DNA]</scope>
</reference>
<evidence type="ECO:0000313" key="2">
    <source>
        <dbReference type="Proteomes" id="UP000228934"/>
    </source>
</evidence>
<proteinExistence type="predicted"/>
<keyword evidence="2" id="KW-1185">Reference proteome</keyword>
<sequence length="54" mass="6279">MFFISLSSFMFKKCLNLINTNVKMLQMHMVCHHVLSSIRGYQCTCFVFATPSLE</sequence>
<organism evidence="1 2">
    <name type="scientific">Aquarana catesbeiana</name>
    <name type="common">American bullfrog</name>
    <name type="synonym">Rana catesbeiana</name>
    <dbReference type="NCBI Taxonomy" id="8400"/>
    <lineage>
        <taxon>Eukaryota</taxon>
        <taxon>Metazoa</taxon>
        <taxon>Chordata</taxon>
        <taxon>Craniata</taxon>
        <taxon>Vertebrata</taxon>
        <taxon>Euteleostomi</taxon>
        <taxon>Amphibia</taxon>
        <taxon>Batrachia</taxon>
        <taxon>Anura</taxon>
        <taxon>Neobatrachia</taxon>
        <taxon>Ranoidea</taxon>
        <taxon>Ranidae</taxon>
        <taxon>Aquarana</taxon>
    </lineage>
</organism>
<protein>
    <submittedName>
        <fullName evidence="1">Uncharacterized protein</fullName>
    </submittedName>
</protein>
<accession>A0A2G9Q6V2</accession>
<dbReference type="EMBL" id="KZ061178">
    <property type="protein sequence ID" value="PIO11300.1"/>
    <property type="molecule type" value="Genomic_DNA"/>
</dbReference>
<gene>
    <name evidence="1" type="ORF">AB205_0087900</name>
</gene>